<dbReference type="Gene3D" id="4.10.240.10">
    <property type="entry name" value="Zn(2)-C6 fungal-type DNA-binding domain"/>
    <property type="match status" value="1"/>
</dbReference>
<dbReference type="Proteomes" id="UP000636479">
    <property type="component" value="Unassembled WGS sequence"/>
</dbReference>
<evidence type="ECO:0000259" key="7">
    <source>
        <dbReference type="PROSITE" id="PS50048"/>
    </source>
</evidence>
<keyword evidence="3" id="KW-0805">Transcription regulation</keyword>
<evidence type="ECO:0000256" key="4">
    <source>
        <dbReference type="ARBA" id="ARBA00023163"/>
    </source>
</evidence>
<keyword evidence="5" id="KW-0539">Nucleus</keyword>
<evidence type="ECO:0000256" key="5">
    <source>
        <dbReference type="ARBA" id="ARBA00023242"/>
    </source>
</evidence>
<dbReference type="PANTHER" id="PTHR47338:SF20">
    <property type="entry name" value="ZN(II)2CYS6 TRANSCRIPTION FACTOR (EUROFUNG)"/>
    <property type="match status" value="1"/>
</dbReference>
<evidence type="ECO:0000313" key="9">
    <source>
        <dbReference type="Proteomes" id="UP000636479"/>
    </source>
</evidence>
<dbReference type="AlphaFoldDB" id="A0A8H6WH26"/>
<comment type="subcellular location">
    <subcellularLocation>
        <location evidence="1">Nucleus</location>
    </subcellularLocation>
</comment>
<evidence type="ECO:0000313" key="8">
    <source>
        <dbReference type="EMBL" id="KAF7316546.1"/>
    </source>
</evidence>
<dbReference type="Pfam" id="PF00172">
    <property type="entry name" value="Zn_clus"/>
    <property type="match status" value="1"/>
</dbReference>
<dbReference type="GeneID" id="59341175"/>
<comment type="caution">
    <text evidence="8">The sequence shown here is derived from an EMBL/GenBank/DDBJ whole genome shotgun (WGS) entry which is preliminary data.</text>
</comment>
<keyword evidence="9" id="KW-1185">Reference proteome</keyword>
<feature type="domain" description="Zn(2)-C6 fungal-type" evidence="7">
    <location>
        <begin position="68"/>
        <end position="102"/>
    </location>
</feature>
<name>A0A8H6WH26_9AGAR</name>
<dbReference type="PROSITE" id="PS50048">
    <property type="entry name" value="ZN2_CY6_FUNGAL_2"/>
    <property type="match status" value="1"/>
</dbReference>
<evidence type="ECO:0000256" key="3">
    <source>
        <dbReference type="ARBA" id="ARBA00023015"/>
    </source>
</evidence>
<dbReference type="GO" id="GO:0005634">
    <property type="term" value="C:nucleus"/>
    <property type="evidence" value="ECO:0007669"/>
    <property type="project" value="UniProtKB-SubCell"/>
</dbReference>
<organism evidence="8 9">
    <name type="scientific">Mycena indigotica</name>
    <dbReference type="NCBI Taxonomy" id="2126181"/>
    <lineage>
        <taxon>Eukaryota</taxon>
        <taxon>Fungi</taxon>
        <taxon>Dikarya</taxon>
        <taxon>Basidiomycota</taxon>
        <taxon>Agaricomycotina</taxon>
        <taxon>Agaricomycetes</taxon>
        <taxon>Agaricomycetidae</taxon>
        <taxon>Agaricales</taxon>
        <taxon>Marasmiineae</taxon>
        <taxon>Mycenaceae</taxon>
        <taxon>Mycena</taxon>
    </lineage>
</organism>
<evidence type="ECO:0000256" key="1">
    <source>
        <dbReference type="ARBA" id="ARBA00004123"/>
    </source>
</evidence>
<dbReference type="InterPro" id="IPR036864">
    <property type="entry name" value="Zn2-C6_fun-type_DNA-bd_sf"/>
</dbReference>
<dbReference type="InterPro" id="IPR050815">
    <property type="entry name" value="TF_fung"/>
</dbReference>
<dbReference type="OrthoDB" id="2260578at2759"/>
<protein>
    <submittedName>
        <fullName evidence="8">C6 finger domain</fullName>
    </submittedName>
</protein>
<dbReference type="RefSeq" id="XP_037226569.1">
    <property type="nucleotide sequence ID" value="XM_037358659.1"/>
</dbReference>
<dbReference type="GO" id="GO:0000981">
    <property type="term" value="F:DNA-binding transcription factor activity, RNA polymerase II-specific"/>
    <property type="evidence" value="ECO:0007669"/>
    <property type="project" value="InterPro"/>
</dbReference>
<dbReference type="PANTHER" id="PTHR47338">
    <property type="entry name" value="ZN(II)2CYS6 TRANSCRIPTION FACTOR (EUROFUNG)-RELATED"/>
    <property type="match status" value="1"/>
</dbReference>
<reference evidence="8" key="1">
    <citation type="submission" date="2020-05" db="EMBL/GenBank/DDBJ databases">
        <title>Mycena genomes resolve the evolution of fungal bioluminescence.</title>
        <authorList>
            <person name="Tsai I.J."/>
        </authorList>
    </citation>
    <scope>NUCLEOTIDE SEQUENCE</scope>
    <source>
        <strain evidence="8">171206Taipei</strain>
    </source>
</reference>
<dbReference type="SUPFAM" id="SSF57701">
    <property type="entry name" value="Zn2/Cys6 DNA-binding domain"/>
    <property type="match status" value="1"/>
</dbReference>
<accession>A0A8H6WH26</accession>
<dbReference type="CDD" id="cd00067">
    <property type="entry name" value="GAL4"/>
    <property type="match status" value="1"/>
</dbReference>
<evidence type="ECO:0000256" key="2">
    <source>
        <dbReference type="ARBA" id="ARBA00022723"/>
    </source>
</evidence>
<keyword evidence="2" id="KW-0479">Metal-binding</keyword>
<sequence length="269" mass="29301">MSIDITHIGSALKRCPSCYRPQISPDVSHHETRRDEVLIETVPSMSSTSSASATTSKLFQKRRRAYIACSNCRKRKVKCITVSDADYRPCTRCSQKGLLCEYIAVTDDPDSLSLNPDTPPEASHGVDEWPQPITPPSAGLNGFLPPHSAPARGGRGASSHPHTPPTSQQSLYRPQTWPATVAPPSGYSSRITQPRPYPPASGMVMGAYEASMNPYNELPNYTPGYAGGLQSGLPTDAWQQPRFASVLLAHLAIVVLILDDENYAQNRAR</sequence>
<feature type="region of interest" description="Disordered" evidence="6">
    <location>
        <begin position="110"/>
        <end position="196"/>
    </location>
</feature>
<keyword evidence="4" id="KW-0804">Transcription</keyword>
<evidence type="ECO:0000256" key="6">
    <source>
        <dbReference type="SAM" id="MobiDB-lite"/>
    </source>
</evidence>
<dbReference type="SMART" id="SM00066">
    <property type="entry name" value="GAL4"/>
    <property type="match status" value="1"/>
</dbReference>
<dbReference type="InterPro" id="IPR001138">
    <property type="entry name" value="Zn2Cys6_DnaBD"/>
</dbReference>
<proteinExistence type="predicted"/>
<dbReference type="PROSITE" id="PS00463">
    <property type="entry name" value="ZN2_CY6_FUNGAL_1"/>
    <property type="match status" value="1"/>
</dbReference>
<gene>
    <name evidence="8" type="ORF">MIND_00173900</name>
</gene>
<dbReference type="GO" id="GO:0008270">
    <property type="term" value="F:zinc ion binding"/>
    <property type="evidence" value="ECO:0007669"/>
    <property type="project" value="InterPro"/>
</dbReference>
<dbReference type="EMBL" id="JACAZF010000001">
    <property type="protein sequence ID" value="KAF7316546.1"/>
    <property type="molecule type" value="Genomic_DNA"/>
</dbReference>